<keyword evidence="3 10" id="KW-0716">Sensory transduction</keyword>
<feature type="transmembrane region" description="Helical" evidence="10">
    <location>
        <begin position="136"/>
        <end position="155"/>
    </location>
</feature>
<reference evidence="11" key="1">
    <citation type="journal article" date="2015" name="PLoS ONE">
        <title>Chemosensory Gene Families in Adult Antennae of Anomala corpulenta Motschulsky (Coleoptera: Scarabaeidae: Rutelinae).</title>
        <authorList>
            <person name="Li X."/>
            <person name="Ju Q."/>
            <person name="Jie W."/>
            <person name="Li F."/>
            <person name="Jiang X."/>
            <person name="Hu J."/>
            <person name="Qu M."/>
        </authorList>
    </citation>
    <scope>NUCLEOTIDE SEQUENCE</scope>
</reference>
<feature type="transmembrane region" description="Helical" evidence="10">
    <location>
        <begin position="207"/>
        <end position="227"/>
    </location>
</feature>
<dbReference type="EMBL" id="KM251670">
    <property type="protein sequence ID" value="AKC58551.1"/>
    <property type="molecule type" value="mRNA"/>
</dbReference>
<evidence type="ECO:0000256" key="2">
    <source>
        <dbReference type="ARBA" id="ARBA00022475"/>
    </source>
</evidence>
<accession>A0A0E3U364</accession>
<feature type="transmembrane region" description="Helical" evidence="10">
    <location>
        <begin position="37"/>
        <end position="56"/>
    </location>
</feature>
<comment type="similarity">
    <text evidence="10">Belongs to the insect chemoreceptor superfamily. Heteromeric odorant receptor channel (TC 1.A.69) family.</text>
</comment>
<dbReference type="GO" id="GO:0005549">
    <property type="term" value="F:odorant binding"/>
    <property type="evidence" value="ECO:0007669"/>
    <property type="project" value="InterPro"/>
</dbReference>
<sequence length="448" mass="52107">MTRREMNYPKNYFHKPLRNLALCGLWLYEPKKMNYKILHYLWFIILATCACFYLLTEYTHIIKHLHEMQEVTLALCYIFCHSMIFGKIVIFIIKKGKISKMVKLLESGPFLPNVARGGPEEIDIIRRTIHLTNVQLKIFGAVIVVMMTTGVLPYLKNGRTFNEISPNITQVIVKFPYPSTLPFEVDYTASPCYELMFTFQVFSMNLYGWYFSNIDALIIGLMMHIIAQFKILVSAIENVTKRAENMAAHDKSSALSQVIKKITFIKYNIDCDNFIIIERVETYSETIMANLKKCINEYAYYHQEVINLVDDMEKSLNFLFLIQFIGCLLTIVVGLYQISLVPFGSSSFTNMASFSFAITFEVFMHCIYGDEISFYSAEVGKAAYNCEWIKADDRIRKNLLLMTLRCQRKCFLTFGKFSKINLVLFLSIMRGAFSYFTFLQKMNEELNM</sequence>
<evidence type="ECO:0000256" key="6">
    <source>
        <dbReference type="ARBA" id="ARBA00022989"/>
    </source>
</evidence>
<keyword evidence="9 10" id="KW-0807">Transducer</keyword>
<dbReference type="Pfam" id="PF02949">
    <property type="entry name" value="7tm_6"/>
    <property type="match status" value="1"/>
</dbReference>
<proteinExistence type="evidence at transcript level"/>
<organism evidence="11">
    <name type="scientific">Anomala corpulenta</name>
    <dbReference type="NCBI Taxonomy" id="931571"/>
    <lineage>
        <taxon>Eukaryota</taxon>
        <taxon>Metazoa</taxon>
        <taxon>Ecdysozoa</taxon>
        <taxon>Arthropoda</taxon>
        <taxon>Hexapoda</taxon>
        <taxon>Insecta</taxon>
        <taxon>Pterygota</taxon>
        <taxon>Neoptera</taxon>
        <taxon>Endopterygota</taxon>
        <taxon>Coleoptera</taxon>
        <taxon>Polyphaga</taxon>
        <taxon>Scarabaeiformia</taxon>
        <taxon>Scarabaeidae</taxon>
        <taxon>Rutelinae</taxon>
        <taxon>Anomala</taxon>
    </lineage>
</organism>
<evidence type="ECO:0000256" key="5">
    <source>
        <dbReference type="ARBA" id="ARBA00022725"/>
    </source>
</evidence>
<keyword evidence="2" id="KW-1003">Cell membrane</keyword>
<protein>
    <recommendedName>
        <fullName evidence="10">Odorant receptor</fullName>
    </recommendedName>
</protein>
<feature type="transmembrane region" description="Helical" evidence="10">
    <location>
        <begin position="351"/>
        <end position="368"/>
    </location>
</feature>
<evidence type="ECO:0000256" key="1">
    <source>
        <dbReference type="ARBA" id="ARBA00004651"/>
    </source>
</evidence>
<evidence type="ECO:0000256" key="10">
    <source>
        <dbReference type="RuleBase" id="RU351113"/>
    </source>
</evidence>
<feature type="transmembrane region" description="Helical" evidence="10">
    <location>
        <begin position="318"/>
        <end position="339"/>
    </location>
</feature>
<dbReference type="PANTHER" id="PTHR21137:SF35">
    <property type="entry name" value="ODORANT RECEPTOR 19A-RELATED"/>
    <property type="match status" value="1"/>
</dbReference>
<name>A0A0E3U364_9SCAR</name>
<evidence type="ECO:0000256" key="7">
    <source>
        <dbReference type="ARBA" id="ARBA00023136"/>
    </source>
</evidence>
<dbReference type="GO" id="GO:0005886">
    <property type="term" value="C:plasma membrane"/>
    <property type="evidence" value="ECO:0007669"/>
    <property type="project" value="UniProtKB-SubCell"/>
</dbReference>
<feature type="transmembrane region" description="Helical" evidence="10">
    <location>
        <begin position="420"/>
        <end position="438"/>
    </location>
</feature>
<dbReference type="GO" id="GO:0004984">
    <property type="term" value="F:olfactory receptor activity"/>
    <property type="evidence" value="ECO:0007669"/>
    <property type="project" value="InterPro"/>
</dbReference>
<evidence type="ECO:0000256" key="8">
    <source>
        <dbReference type="ARBA" id="ARBA00023170"/>
    </source>
</evidence>
<dbReference type="InterPro" id="IPR004117">
    <property type="entry name" value="7tm6_olfct_rcpt"/>
</dbReference>
<keyword evidence="6 10" id="KW-1133">Transmembrane helix</keyword>
<evidence type="ECO:0000256" key="9">
    <source>
        <dbReference type="ARBA" id="ARBA00023224"/>
    </source>
</evidence>
<evidence type="ECO:0000256" key="4">
    <source>
        <dbReference type="ARBA" id="ARBA00022692"/>
    </source>
</evidence>
<feature type="transmembrane region" description="Helical" evidence="10">
    <location>
        <begin position="71"/>
        <end position="93"/>
    </location>
</feature>
<dbReference type="PANTHER" id="PTHR21137">
    <property type="entry name" value="ODORANT RECEPTOR"/>
    <property type="match status" value="1"/>
</dbReference>
<comment type="subcellular location">
    <subcellularLocation>
        <location evidence="1 10">Cell membrane</location>
        <topology evidence="1 10">Multi-pass membrane protein</topology>
    </subcellularLocation>
</comment>
<evidence type="ECO:0000313" key="11">
    <source>
        <dbReference type="EMBL" id="AKC58551.1"/>
    </source>
</evidence>
<keyword evidence="4 10" id="KW-0812">Transmembrane</keyword>
<gene>
    <name evidence="11" type="primary">OR16</name>
</gene>
<dbReference type="GO" id="GO:0007165">
    <property type="term" value="P:signal transduction"/>
    <property type="evidence" value="ECO:0007669"/>
    <property type="project" value="UniProtKB-KW"/>
</dbReference>
<keyword evidence="7 10" id="KW-0472">Membrane</keyword>
<dbReference type="AlphaFoldDB" id="A0A0E3U364"/>
<keyword evidence="5 10" id="KW-0552">Olfaction</keyword>
<keyword evidence="8 10" id="KW-0675">Receptor</keyword>
<evidence type="ECO:0000256" key="3">
    <source>
        <dbReference type="ARBA" id="ARBA00022606"/>
    </source>
</evidence>